<feature type="non-terminal residue" evidence="1">
    <location>
        <position position="1"/>
    </location>
</feature>
<accession>A0A1D2J4Q4</accession>
<evidence type="ECO:0000313" key="1">
    <source>
        <dbReference type="EMBL" id="ODH13279.1"/>
    </source>
</evidence>
<evidence type="ECO:0000313" key="2">
    <source>
        <dbReference type="Proteomes" id="UP000242814"/>
    </source>
</evidence>
<dbReference type="AlphaFoldDB" id="A0A1D2J4Q4"/>
<name>A0A1D2J4Q4_PARBR</name>
<comment type="caution">
    <text evidence="1">The sequence shown here is derived from an EMBL/GenBank/DDBJ whole genome shotgun (WGS) entry which is preliminary data.</text>
</comment>
<dbReference type="Proteomes" id="UP000242814">
    <property type="component" value="Unassembled WGS sequence"/>
</dbReference>
<organism evidence="1 2">
    <name type="scientific">Paracoccidioides brasiliensis</name>
    <dbReference type="NCBI Taxonomy" id="121759"/>
    <lineage>
        <taxon>Eukaryota</taxon>
        <taxon>Fungi</taxon>
        <taxon>Dikarya</taxon>
        <taxon>Ascomycota</taxon>
        <taxon>Pezizomycotina</taxon>
        <taxon>Eurotiomycetes</taxon>
        <taxon>Eurotiomycetidae</taxon>
        <taxon>Onygenales</taxon>
        <taxon>Ajellomycetaceae</taxon>
        <taxon>Paracoccidioides</taxon>
    </lineage>
</organism>
<dbReference type="EMBL" id="LZYO01000528">
    <property type="protein sequence ID" value="ODH13279.1"/>
    <property type="molecule type" value="Genomic_DNA"/>
</dbReference>
<protein>
    <submittedName>
        <fullName evidence="1">Uncharacterized protein</fullName>
    </submittedName>
</protein>
<proteinExistence type="predicted"/>
<sequence length="88" mass="9738">GTKEWTDESEANTTLDLWLLSSSGEYFEKNICSIVRNITGSELPASFYEELTFEADQPASDQDCDLVLSMCLSEVLAGGVEMKEIGDY</sequence>
<reference evidence="1 2" key="1">
    <citation type="submission" date="2016-06" db="EMBL/GenBank/DDBJ databases">
        <authorList>
            <person name="Kjaerup R.B."/>
            <person name="Dalgaard T.S."/>
            <person name="Juul-Madsen H.R."/>
        </authorList>
    </citation>
    <scope>NUCLEOTIDE SEQUENCE [LARGE SCALE GENOMIC DNA]</scope>
    <source>
        <strain evidence="1 2">Pb300</strain>
    </source>
</reference>
<gene>
    <name evidence="1" type="ORF">ACO22_07420</name>
</gene>